<organism evidence="1 2">
    <name type="scientific">Micromonospora nigra</name>
    <dbReference type="NCBI Taxonomy" id="145857"/>
    <lineage>
        <taxon>Bacteria</taxon>
        <taxon>Bacillati</taxon>
        <taxon>Actinomycetota</taxon>
        <taxon>Actinomycetes</taxon>
        <taxon>Micromonosporales</taxon>
        <taxon>Micromonosporaceae</taxon>
        <taxon>Micromonospora</taxon>
    </lineage>
</organism>
<dbReference type="Proteomes" id="UP000199699">
    <property type="component" value="Unassembled WGS sequence"/>
</dbReference>
<dbReference type="EMBL" id="FMHT01000003">
    <property type="protein sequence ID" value="SCL32957.1"/>
    <property type="molecule type" value="Genomic_DNA"/>
</dbReference>
<gene>
    <name evidence="1" type="ORF">GA0070616_4599</name>
</gene>
<keyword evidence="2" id="KW-1185">Reference proteome</keyword>
<reference evidence="1 2" key="1">
    <citation type="submission" date="2016-06" db="EMBL/GenBank/DDBJ databases">
        <authorList>
            <person name="Kjaerup R.B."/>
            <person name="Dalgaard T.S."/>
            <person name="Juul-Madsen H.R."/>
        </authorList>
    </citation>
    <scope>NUCLEOTIDE SEQUENCE [LARGE SCALE GENOMIC DNA]</scope>
    <source>
        <strain evidence="1 2">DSM 43818</strain>
    </source>
</reference>
<protein>
    <submittedName>
        <fullName evidence="1">Uncharacterized protein</fullName>
    </submittedName>
</protein>
<dbReference type="AlphaFoldDB" id="A0A1C6SU11"/>
<accession>A0A1C6SU11</accession>
<dbReference type="OrthoDB" id="3403686at2"/>
<evidence type="ECO:0000313" key="2">
    <source>
        <dbReference type="Proteomes" id="UP000199699"/>
    </source>
</evidence>
<proteinExistence type="predicted"/>
<evidence type="ECO:0000313" key="1">
    <source>
        <dbReference type="EMBL" id="SCL32957.1"/>
    </source>
</evidence>
<dbReference type="STRING" id="145857.GA0070616_4599"/>
<name>A0A1C6SU11_9ACTN</name>
<sequence>MALSYHDAYGSPWVYEQEKPPTRAALRDPFPPGTRARLRDDLGGGTVRIVDRYGGGLRQVRPDNGGSDFVISGHALRRPAPIWKPGDVVVVRYGPRATPYTYVRGNGGWLVEKGREPKADEWMTAQVDAGRATPVLQAGGEPFDGGRL</sequence>
<dbReference type="RefSeq" id="WP_091086819.1">
    <property type="nucleotide sequence ID" value="NZ_FMHT01000003.1"/>
</dbReference>